<keyword evidence="1" id="KW-0472">Membrane</keyword>
<evidence type="ECO:0000256" key="1">
    <source>
        <dbReference type="SAM" id="Phobius"/>
    </source>
</evidence>
<evidence type="ECO:0000313" key="2">
    <source>
        <dbReference type="EMBL" id="PSN65125.1"/>
    </source>
</evidence>
<sequence>MWTGSGYERAGSLRWKLCFCFLSSQHVFHHGLTVCVMGLHPFFLQLIFLSLVFFNESIQHTMASTAEQNDRNFLLVKAAEWTTVLSVIWAVGHGC</sequence>
<keyword evidence="1" id="KW-1133">Transmembrane helix</keyword>
<feature type="transmembrane region" description="Helical" evidence="1">
    <location>
        <begin position="31"/>
        <end position="54"/>
    </location>
</feature>
<dbReference type="Proteomes" id="UP000240883">
    <property type="component" value="Unassembled WGS sequence"/>
</dbReference>
<accession>A0A2T2NI65</accession>
<protein>
    <submittedName>
        <fullName evidence="2">Uncharacterized protein</fullName>
    </submittedName>
</protein>
<dbReference type="AlphaFoldDB" id="A0A2T2NI65"/>
<name>A0A2T2NI65_CORCC</name>
<dbReference type="EMBL" id="KZ678137">
    <property type="protein sequence ID" value="PSN65125.1"/>
    <property type="molecule type" value="Genomic_DNA"/>
</dbReference>
<evidence type="ECO:0000313" key="3">
    <source>
        <dbReference type="Proteomes" id="UP000240883"/>
    </source>
</evidence>
<reference evidence="2 3" key="1">
    <citation type="journal article" date="2018" name="Front. Microbiol.">
        <title>Genome-Wide Analysis of Corynespora cassiicola Leaf Fall Disease Putative Effectors.</title>
        <authorList>
            <person name="Lopez D."/>
            <person name="Ribeiro S."/>
            <person name="Label P."/>
            <person name="Fumanal B."/>
            <person name="Venisse J.S."/>
            <person name="Kohler A."/>
            <person name="de Oliveira R.R."/>
            <person name="Labutti K."/>
            <person name="Lipzen A."/>
            <person name="Lail K."/>
            <person name="Bauer D."/>
            <person name="Ohm R.A."/>
            <person name="Barry K.W."/>
            <person name="Spatafora J."/>
            <person name="Grigoriev I.V."/>
            <person name="Martin F.M."/>
            <person name="Pujade-Renaud V."/>
        </authorList>
    </citation>
    <scope>NUCLEOTIDE SEQUENCE [LARGE SCALE GENOMIC DNA]</scope>
    <source>
        <strain evidence="2 3">Philippines</strain>
    </source>
</reference>
<keyword evidence="3" id="KW-1185">Reference proteome</keyword>
<keyword evidence="1" id="KW-0812">Transmembrane</keyword>
<organism evidence="2 3">
    <name type="scientific">Corynespora cassiicola Philippines</name>
    <dbReference type="NCBI Taxonomy" id="1448308"/>
    <lineage>
        <taxon>Eukaryota</taxon>
        <taxon>Fungi</taxon>
        <taxon>Dikarya</taxon>
        <taxon>Ascomycota</taxon>
        <taxon>Pezizomycotina</taxon>
        <taxon>Dothideomycetes</taxon>
        <taxon>Pleosporomycetidae</taxon>
        <taxon>Pleosporales</taxon>
        <taxon>Corynesporascaceae</taxon>
        <taxon>Corynespora</taxon>
    </lineage>
</organism>
<gene>
    <name evidence="2" type="ORF">BS50DRAFT_51737</name>
</gene>
<proteinExistence type="predicted"/>